<dbReference type="EMBL" id="JAUSTI010000001">
    <property type="protein sequence ID" value="MDQ0168712.1"/>
    <property type="molecule type" value="Genomic_DNA"/>
</dbReference>
<dbReference type="Proteomes" id="UP001233836">
    <property type="component" value="Unassembled WGS sequence"/>
</dbReference>
<reference evidence="2 3" key="1">
    <citation type="submission" date="2023-07" db="EMBL/GenBank/DDBJ databases">
        <title>Sorghum-associated microbial communities from plants grown in Nebraska, USA.</title>
        <authorList>
            <person name="Schachtman D."/>
        </authorList>
    </citation>
    <scope>NUCLEOTIDE SEQUENCE [LARGE SCALE GENOMIC DNA]</scope>
    <source>
        <strain evidence="2 3">DS1314</strain>
    </source>
</reference>
<evidence type="ECO:0000313" key="2">
    <source>
        <dbReference type="EMBL" id="MDQ0168712.1"/>
    </source>
</evidence>
<accession>A0ABT9W630</accession>
<dbReference type="CDD" id="cd03364">
    <property type="entry name" value="TOPRIM_DnaG_primases"/>
    <property type="match status" value="1"/>
</dbReference>
<protein>
    <submittedName>
        <fullName evidence="2">DNA primase</fullName>
    </submittedName>
</protein>
<dbReference type="PROSITE" id="PS50880">
    <property type="entry name" value="TOPRIM"/>
    <property type="match status" value="1"/>
</dbReference>
<comment type="caution">
    <text evidence="2">The sequence shown here is derived from an EMBL/GenBank/DDBJ whole genome shotgun (WGS) entry which is preliminary data.</text>
</comment>
<proteinExistence type="predicted"/>
<dbReference type="InterPro" id="IPR050219">
    <property type="entry name" value="DnaG_primase"/>
</dbReference>
<dbReference type="InterPro" id="IPR006171">
    <property type="entry name" value="TOPRIM_dom"/>
</dbReference>
<dbReference type="SMART" id="SM00493">
    <property type="entry name" value="TOPRIM"/>
    <property type="match status" value="1"/>
</dbReference>
<sequence length="168" mass="18879">MPWHDPTGAPINAKWRATWSKAFWYAKGGAPVRNMIYGIHLVYARKVSRVVIVESETDALYLWSCGIPAIAVGGSTFTDAQAEMLRMSPVEEIVIGTDNDSAGEKLREEVAAKLRGYCELYDVRWPDDAKDANEVGDEETVRSTVDGAVRRNIFARMQHPIDTYRQIM</sequence>
<evidence type="ECO:0000313" key="3">
    <source>
        <dbReference type="Proteomes" id="UP001233836"/>
    </source>
</evidence>
<organism evidence="2 3">
    <name type="scientific">Paenibacillus tundrae</name>
    <dbReference type="NCBI Taxonomy" id="528187"/>
    <lineage>
        <taxon>Bacteria</taxon>
        <taxon>Bacillati</taxon>
        <taxon>Bacillota</taxon>
        <taxon>Bacilli</taxon>
        <taxon>Bacillales</taxon>
        <taxon>Paenibacillaceae</taxon>
        <taxon>Paenibacillus</taxon>
    </lineage>
</organism>
<feature type="domain" description="Toprim" evidence="1">
    <location>
        <begin position="48"/>
        <end position="133"/>
    </location>
</feature>
<dbReference type="RefSeq" id="WP_307211926.1">
    <property type="nucleotide sequence ID" value="NZ_JAUSTI010000001.1"/>
</dbReference>
<dbReference type="Gene3D" id="3.40.1360.10">
    <property type="match status" value="1"/>
</dbReference>
<dbReference type="PANTHER" id="PTHR30313:SF2">
    <property type="entry name" value="DNA PRIMASE"/>
    <property type="match status" value="1"/>
</dbReference>
<dbReference type="PANTHER" id="PTHR30313">
    <property type="entry name" value="DNA PRIMASE"/>
    <property type="match status" value="1"/>
</dbReference>
<dbReference type="SUPFAM" id="SSF56731">
    <property type="entry name" value="DNA primase core"/>
    <property type="match status" value="1"/>
</dbReference>
<keyword evidence="3" id="KW-1185">Reference proteome</keyword>
<name>A0ABT9W630_9BACL</name>
<dbReference type="InterPro" id="IPR034151">
    <property type="entry name" value="TOPRIM_DnaG_bac"/>
</dbReference>
<dbReference type="Pfam" id="PF13155">
    <property type="entry name" value="Toprim_2"/>
    <property type="match status" value="1"/>
</dbReference>
<evidence type="ECO:0000259" key="1">
    <source>
        <dbReference type="PROSITE" id="PS50880"/>
    </source>
</evidence>
<gene>
    <name evidence="2" type="ORF">J2T19_000149</name>
</gene>